<dbReference type="SUPFAM" id="SSF55874">
    <property type="entry name" value="ATPase domain of HSP90 chaperone/DNA topoisomerase II/histidine kinase"/>
    <property type="match status" value="1"/>
</dbReference>
<accession>A0A0J6S3Y3</accession>
<keyword evidence="8" id="KW-0812">Transmembrane</keyword>
<dbReference type="PRINTS" id="PR00344">
    <property type="entry name" value="BCTRLSENSOR"/>
</dbReference>
<dbReference type="Proteomes" id="UP000035929">
    <property type="component" value="Unassembled WGS sequence"/>
</dbReference>
<dbReference type="EC" id="2.7.13.3" evidence="2"/>
<evidence type="ECO:0000313" key="12">
    <source>
        <dbReference type="Proteomes" id="UP000035929"/>
    </source>
</evidence>
<dbReference type="Gene3D" id="3.30.450.20">
    <property type="entry name" value="PAS domain"/>
    <property type="match status" value="2"/>
</dbReference>
<evidence type="ECO:0000259" key="10">
    <source>
        <dbReference type="PROSITE" id="PS50113"/>
    </source>
</evidence>
<comment type="catalytic activity">
    <reaction evidence="1">
        <text>ATP + protein L-histidine = ADP + protein N-phospho-L-histidine.</text>
        <dbReference type="EC" id="2.7.13.3"/>
    </reaction>
</comment>
<dbReference type="Gene3D" id="1.10.287.130">
    <property type="match status" value="1"/>
</dbReference>
<evidence type="ECO:0000256" key="4">
    <source>
        <dbReference type="ARBA" id="ARBA00022679"/>
    </source>
</evidence>
<dbReference type="GO" id="GO:0000155">
    <property type="term" value="F:phosphorelay sensor kinase activity"/>
    <property type="evidence" value="ECO:0007669"/>
    <property type="project" value="InterPro"/>
</dbReference>
<keyword evidence="8" id="KW-1133">Transmembrane helix</keyword>
<evidence type="ECO:0000313" key="11">
    <source>
        <dbReference type="EMBL" id="KMO28193.1"/>
    </source>
</evidence>
<dbReference type="InterPro" id="IPR036097">
    <property type="entry name" value="HisK_dim/P_sf"/>
</dbReference>
<dbReference type="InterPro" id="IPR000014">
    <property type="entry name" value="PAS"/>
</dbReference>
<dbReference type="Gene3D" id="3.30.565.10">
    <property type="entry name" value="Histidine kinase-like ATPase, C-terminal domain"/>
    <property type="match status" value="1"/>
</dbReference>
<comment type="caution">
    <text evidence="11">The sequence shown here is derived from an EMBL/GenBank/DDBJ whole genome shotgun (WGS) entry which is preliminary data.</text>
</comment>
<feature type="domain" description="PAC" evidence="10">
    <location>
        <begin position="324"/>
        <end position="376"/>
    </location>
</feature>
<dbReference type="SMART" id="SM00387">
    <property type="entry name" value="HATPase_c"/>
    <property type="match status" value="1"/>
</dbReference>
<keyword evidence="8" id="KW-0472">Membrane</keyword>
<dbReference type="CDD" id="cd16922">
    <property type="entry name" value="HATPase_EvgS-ArcB-TorS-like"/>
    <property type="match status" value="1"/>
</dbReference>
<gene>
    <name evidence="11" type="ORF">VP06_28420</name>
</gene>
<dbReference type="InterPro" id="IPR013655">
    <property type="entry name" value="PAS_fold_3"/>
</dbReference>
<evidence type="ECO:0000256" key="1">
    <source>
        <dbReference type="ARBA" id="ARBA00000085"/>
    </source>
</evidence>
<dbReference type="InterPro" id="IPR003661">
    <property type="entry name" value="HisK_dim/P_dom"/>
</dbReference>
<sequence length="783" mass="85203">MLEADPAPFSARAATILGISRVSKAAHQRLAHAESWLRFAVPAMLAAFLLCLGTVTALQLSGHREEVVADARRDIDLVARLMAATLPAALARSSGAVPSEVLAPAALRERLVRLMPPGGLPAGRSVVLIGTDDAILATLPERTGLPRSFGELVGEVQVLGIMGERAGVLQVVLGTGERALATVRSVPGAAAITQVAVVQTLDSVTAVWAGRARIAAVLVGAVTLVVVCTGLAYALQADRARAVDRVCEQVRQRLDTALGRGRCGLWDWDIPRGRIYWSDSMYQLLGYVREQEFLSFGDVNALVHPDDTDLYGLARQLAARDTTVDHEFRIRAAGGEWVWLKARAEIVQDIEDNGRHLVGIVIDISEQRRLAESTATADMRLRDAVEAVSEAFVLWDAQNRLVLCNSKFRRLHALTADEAQPGRRYDAIMGRAALPTVRREIPAGEFPEAGARTFEAELADGRWLQISERRTKDGGYVSVGTDITALKRHQERLVESERQLIATIADLKRSRRTLEIQTQQLADLAERYLDQKAQAESANRSKSEFLANMSHELRTPLNAILGFAEVMESEVFGSLGSEKYREYCRDIRSSGHYLLSVIDDILDMSRIDARRVKLAKQPVAVSEALERALKLIAEPARAKGLTVSVEMSADTLVMADERALHQILVNLLQNAVKFTPEAGRVAVRTRRAIDAVHIFVEDSGIGIPKAALPKLGNPFEQVETNFARSYKGSGLGLAIARSLAELHGGGLRIRSEEGTGTIVLVRLPRPGLNDAAQAREAVAEIGA</sequence>
<dbReference type="InterPro" id="IPR005467">
    <property type="entry name" value="His_kinase_dom"/>
</dbReference>
<dbReference type="InterPro" id="IPR003594">
    <property type="entry name" value="HATPase_dom"/>
</dbReference>
<evidence type="ECO:0000256" key="3">
    <source>
        <dbReference type="ARBA" id="ARBA00022553"/>
    </source>
</evidence>
<organism evidence="11 12">
    <name type="scientific">Methylobacterium aquaticum</name>
    <dbReference type="NCBI Taxonomy" id="270351"/>
    <lineage>
        <taxon>Bacteria</taxon>
        <taxon>Pseudomonadati</taxon>
        <taxon>Pseudomonadota</taxon>
        <taxon>Alphaproteobacteria</taxon>
        <taxon>Hyphomicrobiales</taxon>
        <taxon>Methylobacteriaceae</taxon>
        <taxon>Methylobacterium</taxon>
    </lineage>
</organism>
<dbReference type="Pfam" id="PF02518">
    <property type="entry name" value="HATPase_c"/>
    <property type="match status" value="1"/>
</dbReference>
<proteinExistence type="predicted"/>
<name>A0A0J6S3Y3_9HYPH</name>
<dbReference type="SUPFAM" id="SSF47384">
    <property type="entry name" value="Homodimeric domain of signal transducing histidine kinase"/>
    <property type="match status" value="1"/>
</dbReference>
<dbReference type="InterPro" id="IPR001610">
    <property type="entry name" value="PAC"/>
</dbReference>
<feature type="coiled-coil region" evidence="7">
    <location>
        <begin position="507"/>
        <end position="541"/>
    </location>
</feature>
<dbReference type="PROSITE" id="PS50113">
    <property type="entry name" value="PAC"/>
    <property type="match status" value="1"/>
</dbReference>
<dbReference type="CDD" id="cd00082">
    <property type="entry name" value="HisKA"/>
    <property type="match status" value="1"/>
</dbReference>
<keyword evidence="4" id="KW-0808">Transferase</keyword>
<keyword evidence="6" id="KW-0902">Two-component regulatory system</keyword>
<dbReference type="PANTHER" id="PTHR43711:SF26">
    <property type="entry name" value="SENSOR HISTIDINE KINASE RCSC"/>
    <property type="match status" value="1"/>
</dbReference>
<dbReference type="SMART" id="SM00388">
    <property type="entry name" value="HisKA"/>
    <property type="match status" value="1"/>
</dbReference>
<dbReference type="OrthoDB" id="9801651at2"/>
<feature type="domain" description="Histidine kinase" evidence="9">
    <location>
        <begin position="548"/>
        <end position="767"/>
    </location>
</feature>
<reference evidence="11 12" key="1">
    <citation type="submission" date="2015-03" db="EMBL/GenBank/DDBJ databases">
        <title>Genome sequencing of Methylobacterium aquaticum DSM16371 type strain.</title>
        <authorList>
            <person name="Chaudhry V."/>
            <person name="Patil P.B."/>
        </authorList>
    </citation>
    <scope>NUCLEOTIDE SEQUENCE [LARGE SCALE GENOMIC DNA]</scope>
    <source>
        <strain evidence="11 12">DSM 16371</strain>
    </source>
</reference>
<dbReference type="FunFam" id="3.30.565.10:FF:000006">
    <property type="entry name" value="Sensor histidine kinase WalK"/>
    <property type="match status" value="1"/>
</dbReference>
<evidence type="ECO:0000256" key="2">
    <source>
        <dbReference type="ARBA" id="ARBA00012438"/>
    </source>
</evidence>
<dbReference type="AlphaFoldDB" id="A0A0J6S3Y3"/>
<dbReference type="SMART" id="SM00091">
    <property type="entry name" value="PAS"/>
    <property type="match status" value="2"/>
</dbReference>
<dbReference type="InterPro" id="IPR004358">
    <property type="entry name" value="Sig_transdc_His_kin-like_C"/>
</dbReference>
<dbReference type="Pfam" id="PF12860">
    <property type="entry name" value="PAS_7"/>
    <property type="match status" value="1"/>
</dbReference>
<keyword evidence="5 11" id="KW-0418">Kinase</keyword>
<dbReference type="PATRIC" id="fig|270351.6.peg.3943"/>
<evidence type="ECO:0000256" key="5">
    <source>
        <dbReference type="ARBA" id="ARBA00022777"/>
    </source>
</evidence>
<dbReference type="NCBIfam" id="TIGR00229">
    <property type="entry name" value="sensory_box"/>
    <property type="match status" value="1"/>
</dbReference>
<dbReference type="CDD" id="cd00130">
    <property type="entry name" value="PAS"/>
    <property type="match status" value="1"/>
</dbReference>
<dbReference type="InterPro" id="IPR050736">
    <property type="entry name" value="Sensor_HK_Regulatory"/>
</dbReference>
<evidence type="ECO:0000259" key="9">
    <source>
        <dbReference type="PROSITE" id="PS50109"/>
    </source>
</evidence>
<dbReference type="RefSeq" id="WP_048467151.1">
    <property type="nucleotide sequence ID" value="NZ_JBNTQU010000025.1"/>
</dbReference>
<keyword evidence="3" id="KW-0597">Phosphoprotein</keyword>
<dbReference type="Pfam" id="PF00512">
    <property type="entry name" value="HisKA"/>
    <property type="match status" value="1"/>
</dbReference>
<dbReference type="PROSITE" id="PS50109">
    <property type="entry name" value="HIS_KIN"/>
    <property type="match status" value="1"/>
</dbReference>
<dbReference type="InterPro" id="IPR000700">
    <property type="entry name" value="PAS-assoc_C"/>
</dbReference>
<dbReference type="InterPro" id="IPR036890">
    <property type="entry name" value="HATPase_C_sf"/>
</dbReference>
<keyword evidence="7" id="KW-0175">Coiled coil</keyword>
<evidence type="ECO:0000256" key="7">
    <source>
        <dbReference type="SAM" id="Coils"/>
    </source>
</evidence>
<dbReference type="SMART" id="SM00086">
    <property type="entry name" value="PAC"/>
    <property type="match status" value="1"/>
</dbReference>
<dbReference type="Pfam" id="PF08447">
    <property type="entry name" value="PAS_3"/>
    <property type="match status" value="1"/>
</dbReference>
<feature type="transmembrane region" description="Helical" evidence="8">
    <location>
        <begin position="39"/>
        <end position="58"/>
    </location>
</feature>
<evidence type="ECO:0000256" key="6">
    <source>
        <dbReference type="ARBA" id="ARBA00023012"/>
    </source>
</evidence>
<dbReference type="SUPFAM" id="SSF55785">
    <property type="entry name" value="PYP-like sensor domain (PAS domain)"/>
    <property type="match status" value="2"/>
</dbReference>
<evidence type="ECO:0000256" key="8">
    <source>
        <dbReference type="SAM" id="Phobius"/>
    </source>
</evidence>
<dbReference type="PANTHER" id="PTHR43711">
    <property type="entry name" value="TWO-COMPONENT HISTIDINE KINASE"/>
    <property type="match status" value="1"/>
</dbReference>
<feature type="transmembrane region" description="Helical" evidence="8">
    <location>
        <begin position="214"/>
        <end position="235"/>
    </location>
</feature>
<dbReference type="InterPro" id="IPR035965">
    <property type="entry name" value="PAS-like_dom_sf"/>
</dbReference>
<protein>
    <recommendedName>
        <fullName evidence="2">histidine kinase</fullName>
        <ecNumber evidence="2">2.7.13.3</ecNumber>
    </recommendedName>
</protein>
<dbReference type="EMBL" id="LABX01000260">
    <property type="protein sequence ID" value="KMO28193.1"/>
    <property type="molecule type" value="Genomic_DNA"/>
</dbReference>